<evidence type="ECO:0000313" key="3">
    <source>
        <dbReference type="Proteomes" id="UP001597182"/>
    </source>
</evidence>
<feature type="domain" description="SnoaL-like" evidence="1">
    <location>
        <begin position="17"/>
        <end position="110"/>
    </location>
</feature>
<keyword evidence="3" id="KW-1185">Reference proteome</keyword>
<proteinExistence type="predicted"/>
<protein>
    <submittedName>
        <fullName evidence="2">Nuclear transport factor 2 family protein</fullName>
    </submittedName>
</protein>
<dbReference type="InterPro" id="IPR037401">
    <property type="entry name" value="SnoaL-like"/>
</dbReference>
<evidence type="ECO:0000259" key="1">
    <source>
        <dbReference type="Pfam" id="PF12680"/>
    </source>
</evidence>
<dbReference type="Pfam" id="PF12680">
    <property type="entry name" value="SnoaL_2"/>
    <property type="match status" value="1"/>
</dbReference>
<evidence type="ECO:0000313" key="2">
    <source>
        <dbReference type="EMBL" id="MFD1232213.1"/>
    </source>
</evidence>
<organism evidence="2 3">
    <name type="scientific">Pseudonocardia benzenivorans</name>
    <dbReference type="NCBI Taxonomy" id="228005"/>
    <lineage>
        <taxon>Bacteria</taxon>
        <taxon>Bacillati</taxon>
        <taxon>Actinomycetota</taxon>
        <taxon>Actinomycetes</taxon>
        <taxon>Pseudonocardiales</taxon>
        <taxon>Pseudonocardiaceae</taxon>
        <taxon>Pseudonocardia</taxon>
    </lineage>
</organism>
<dbReference type="SUPFAM" id="SSF54427">
    <property type="entry name" value="NTF2-like"/>
    <property type="match status" value="1"/>
</dbReference>
<gene>
    <name evidence="2" type="ORF">ACFQ34_02855</name>
</gene>
<reference evidence="3" key="1">
    <citation type="journal article" date="2019" name="Int. J. Syst. Evol. Microbiol.">
        <title>The Global Catalogue of Microorganisms (GCM) 10K type strain sequencing project: providing services to taxonomists for standard genome sequencing and annotation.</title>
        <authorList>
            <consortium name="The Broad Institute Genomics Platform"/>
            <consortium name="The Broad Institute Genome Sequencing Center for Infectious Disease"/>
            <person name="Wu L."/>
            <person name="Ma J."/>
        </authorList>
    </citation>
    <scope>NUCLEOTIDE SEQUENCE [LARGE SCALE GENOMIC DNA]</scope>
    <source>
        <strain evidence="3">CCUG 49018</strain>
    </source>
</reference>
<dbReference type="InterPro" id="IPR032710">
    <property type="entry name" value="NTF2-like_dom_sf"/>
</dbReference>
<dbReference type="Proteomes" id="UP001597182">
    <property type="component" value="Unassembled WGS sequence"/>
</dbReference>
<name>A0ABW3VBZ1_9PSEU</name>
<dbReference type="Gene3D" id="3.10.450.50">
    <property type="match status" value="1"/>
</dbReference>
<comment type="caution">
    <text evidence="2">The sequence shown here is derived from an EMBL/GenBank/DDBJ whole genome shotgun (WGS) entry which is preliminary data.</text>
</comment>
<dbReference type="RefSeq" id="WP_339122610.1">
    <property type="nucleotide sequence ID" value="NZ_BAABKS010000055.1"/>
</dbReference>
<accession>A0ABW3VBZ1</accession>
<sequence>MAAGTGGTGGDTVAAGWSKAFEDRTKAAFGGTFASDVVLEAATLHEPVVGLEAVRSVMAAASGIYGELVFTDPVTSGARTFLEWRATAADSGTEYRGVTVLTANADGAIEHIAIHHRPLGSALQFSAELGRRLDGVVPARHFFQEA</sequence>
<dbReference type="EMBL" id="JBHTMB010000020">
    <property type="protein sequence ID" value="MFD1232213.1"/>
    <property type="molecule type" value="Genomic_DNA"/>
</dbReference>